<dbReference type="Gene3D" id="3.30.70.330">
    <property type="match status" value="1"/>
</dbReference>
<dbReference type="Pfam" id="PF24048">
    <property type="entry name" value="LRR_NXF1-5"/>
    <property type="match status" value="1"/>
</dbReference>
<feature type="domain" description="TAP-C" evidence="9">
    <location>
        <begin position="568"/>
        <end position="622"/>
    </location>
</feature>
<dbReference type="InterPro" id="IPR012677">
    <property type="entry name" value="Nucleotide-bd_a/b_plait_sf"/>
</dbReference>
<dbReference type="InterPro" id="IPR032675">
    <property type="entry name" value="LRR_dom_sf"/>
</dbReference>
<dbReference type="PROSITE" id="PS50177">
    <property type="entry name" value="NTF2_DOMAIN"/>
    <property type="match status" value="1"/>
</dbReference>
<dbReference type="SMR" id="B4MYL2"/>
<dbReference type="CDD" id="cd00780">
    <property type="entry name" value="NTF2"/>
    <property type="match status" value="1"/>
</dbReference>
<dbReference type="CDD" id="cd14342">
    <property type="entry name" value="UBA_TAP-C"/>
    <property type="match status" value="1"/>
</dbReference>
<dbReference type="InterPro" id="IPR032710">
    <property type="entry name" value="NTF2-like_dom_sf"/>
</dbReference>
<dbReference type="PROSITE" id="PS51281">
    <property type="entry name" value="TAP_C"/>
    <property type="match status" value="1"/>
</dbReference>
<keyword evidence="7" id="KW-0539">Nucleus</keyword>
<dbReference type="InterPro" id="IPR002075">
    <property type="entry name" value="NTF2_dom"/>
</dbReference>
<dbReference type="GO" id="GO:0016973">
    <property type="term" value="P:poly(A)+ mRNA export from nucleus"/>
    <property type="evidence" value="ECO:0007669"/>
    <property type="project" value="TreeGrafter"/>
</dbReference>
<evidence type="ECO:0008006" key="12">
    <source>
        <dbReference type="Google" id="ProtNLM"/>
    </source>
</evidence>
<dbReference type="GO" id="GO:0005634">
    <property type="term" value="C:nucleus"/>
    <property type="evidence" value="ECO:0007669"/>
    <property type="project" value="UniProtKB-SubCell"/>
</dbReference>
<name>B4MYL2_DROWI</name>
<dbReference type="SMART" id="SM00804">
    <property type="entry name" value="TAP_C"/>
    <property type="match status" value="1"/>
</dbReference>
<dbReference type="InterPro" id="IPR030217">
    <property type="entry name" value="NXF_fam"/>
</dbReference>
<dbReference type="HOGENOM" id="CLU_011280_2_0_1"/>
<dbReference type="PANTHER" id="PTHR10662">
    <property type="entry name" value="NUCLEAR RNA EXPORT FACTOR"/>
    <property type="match status" value="1"/>
</dbReference>
<feature type="domain" description="NTF2" evidence="8">
    <location>
        <begin position="372"/>
        <end position="505"/>
    </location>
</feature>
<dbReference type="Pfam" id="PF09162">
    <property type="entry name" value="Tap-RNA_bind"/>
    <property type="match status" value="1"/>
</dbReference>
<comment type="similarity">
    <text evidence="2">Belongs to the NXF family.</text>
</comment>
<dbReference type="InterPro" id="IPR018222">
    <property type="entry name" value="Nuclear_transport_factor_2_euk"/>
</dbReference>
<dbReference type="Pfam" id="PF22602">
    <property type="entry name" value="NXF_NTF2"/>
    <property type="match status" value="1"/>
</dbReference>
<dbReference type="InParanoid" id="B4MYL2"/>
<dbReference type="SUPFAM" id="SSF54427">
    <property type="entry name" value="NTF2-like"/>
    <property type="match status" value="1"/>
</dbReference>
<keyword evidence="4" id="KW-0433">Leucine-rich repeat</keyword>
<evidence type="ECO:0000259" key="8">
    <source>
        <dbReference type="PROSITE" id="PS50177"/>
    </source>
</evidence>
<dbReference type="eggNOG" id="KOG3763">
    <property type="taxonomic scope" value="Eukaryota"/>
</dbReference>
<proteinExistence type="inferred from homology"/>
<accession>B4MYL2</accession>
<evidence type="ECO:0000259" key="9">
    <source>
        <dbReference type="PROSITE" id="PS51281"/>
    </source>
</evidence>
<dbReference type="GO" id="GO:0003723">
    <property type="term" value="F:RNA binding"/>
    <property type="evidence" value="ECO:0007669"/>
    <property type="project" value="InterPro"/>
</dbReference>
<keyword evidence="6" id="KW-0509">mRNA transport</keyword>
<evidence type="ECO:0000256" key="2">
    <source>
        <dbReference type="ARBA" id="ARBA00009285"/>
    </source>
</evidence>
<dbReference type="PANTHER" id="PTHR10662:SF22">
    <property type="entry name" value="NUCLEAR RNA EXPORT FACTOR 1"/>
    <property type="match status" value="1"/>
</dbReference>
<dbReference type="SUPFAM" id="SSF54928">
    <property type="entry name" value="RNA-binding domain, RBD"/>
    <property type="match status" value="1"/>
</dbReference>
<dbReference type="STRING" id="7260.B4MYL2"/>
<dbReference type="Proteomes" id="UP000007798">
    <property type="component" value="Unassembled WGS sequence"/>
</dbReference>
<organism evidence="10 11">
    <name type="scientific">Drosophila willistoni</name>
    <name type="common">Fruit fly</name>
    <dbReference type="NCBI Taxonomy" id="7260"/>
    <lineage>
        <taxon>Eukaryota</taxon>
        <taxon>Metazoa</taxon>
        <taxon>Ecdysozoa</taxon>
        <taxon>Arthropoda</taxon>
        <taxon>Hexapoda</taxon>
        <taxon>Insecta</taxon>
        <taxon>Pterygota</taxon>
        <taxon>Neoptera</taxon>
        <taxon>Endopterygota</taxon>
        <taxon>Diptera</taxon>
        <taxon>Brachycera</taxon>
        <taxon>Muscomorpha</taxon>
        <taxon>Ephydroidea</taxon>
        <taxon>Drosophilidae</taxon>
        <taxon>Drosophila</taxon>
        <taxon>Sophophora</taxon>
    </lineage>
</organism>
<comment type="subcellular location">
    <subcellularLocation>
        <location evidence="1">Nucleus</location>
    </subcellularLocation>
</comment>
<keyword evidence="3" id="KW-0813">Transport</keyword>
<dbReference type="FunFam" id="3.80.10.10:FF:000384">
    <property type="entry name" value="Nuclear RNA export factor 1"/>
    <property type="match status" value="1"/>
</dbReference>
<evidence type="ECO:0000313" key="10">
    <source>
        <dbReference type="EMBL" id="EDW77201.1"/>
    </source>
</evidence>
<evidence type="ECO:0000313" key="11">
    <source>
        <dbReference type="Proteomes" id="UP000007798"/>
    </source>
</evidence>
<keyword evidence="11" id="KW-1185">Reference proteome</keyword>
<evidence type="ECO:0000256" key="4">
    <source>
        <dbReference type="ARBA" id="ARBA00022614"/>
    </source>
</evidence>
<dbReference type="SUPFAM" id="SSF46934">
    <property type="entry name" value="UBA-like"/>
    <property type="match status" value="1"/>
</dbReference>
<dbReference type="InterPro" id="IPR015245">
    <property type="entry name" value="Tap_RNA-bd"/>
</dbReference>
<dbReference type="OMA" id="REMENTQ"/>
<dbReference type="Pfam" id="PF03943">
    <property type="entry name" value="TAP_C"/>
    <property type="match status" value="1"/>
</dbReference>
<dbReference type="FunFam" id="1.10.8.10:FF:000018">
    <property type="entry name" value="Nuclear RNA export factor 1"/>
    <property type="match status" value="1"/>
</dbReference>
<sequence length="622" mass="70938">MPKIGGGKCHISKFDEQDNGADSFNCDAVLKELNGIENEYHRNDESKRRVRFKFSQQKRNLILRPGSTFDNVGRAWTSWINERRKQLNAEAPKLKRGSVKLLPSPYGWYQVKIFNGHIYPKSALIVALWDAMSPDEFEPHYWRIEQDCAVFFTNDFEMAGRIQQVGRSACLSNGFLLMPRVKSGIPLAVVDDVLKLKMKNVMAKRYNAETKALNLTRFYADPDLKLTFCPLFQDNVMSAALDIICENVPDLMSLNLNNNSLRTLETFASVETRLPHLQILYLEGNQLPKLSQLWVFHKLPIVELVLRQNSCGSRYKKYGHFVRKIREKFPKLQKLNGVILDLQVNLDLRQEAMLPIAKVKNSFICNSDGAKVVRQFIDQYFSIFDSENRQLLLDAYHEDAMLSISTPSAHQVGKLKSFRQFNRMNGRLACVAAFKEFPRTVHEGRTFTVDLTLCTTQMMVFTVSGLFKEMTDDDQQSYILRHFTRTFVVSPHNGGFCIRNERIFIMNASQDQIRTYKRSLCQPVSAADTSSNGLVAGGETSTSTLGNHLNPVAVNAVTPKVSAVNDDATKSQMANALSARSQMNLEWSYKCLEDNNWDFSHATLVFDELFKLQQIPLEAFVK</sequence>
<dbReference type="SUPFAM" id="SSF52058">
    <property type="entry name" value="L domain-like"/>
    <property type="match status" value="1"/>
</dbReference>
<dbReference type="KEGG" id="dwi:6643245"/>
<evidence type="ECO:0000256" key="5">
    <source>
        <dbReference type="ARBA" id="ARBA00022737"/>
    </source>
</evidence>
<reference evidence="10 11" key="1">
    <citation type="journal article" date="2007" name="Nature">
        <title>Evolution of genes and genomes on the Drosophila phylogeny.</title>
        <authorList>
            <consortium name="Drosophila 12 Genomes Consortium"/>
            <person name="Clark A.G."/>
            <person name="Eisen M.B."/>
            <person name="Smith D.R."/>
            <person name="Bergman C.M."/>
            <person name="Oliver B."/>
            <person name="Markow T.A."/>
            <person name="Kaufman T.C."/>
            <person name="Kellis M."/>
            <person name="Gelbart W."/>
            <person name="Iyer V.N."/>
            <person name="Pollard D.A."/>
            <person name="Sackton T.B."/>
            <person name="Larracuente A.M."/>
            <person name="Singh N.D."/>
            <person name="Abad J.P."/>
            <person name="Abt D.N."/>
            <person name="Adryan B."/>
            <person name="Aguade M."/>
            <person name="Akashi H."/>
            <person name="Anderson W.W."/>
            <person name="Aquadro C.F."/>
            <person name="Ardell D.H."/>
            <person name="Arguello R."/>
            <person name="Artieri C.G."/>
            <person name="Barbash D.A."/>
            <person name="Barker D."/>
            <person name="Barsanti P."/>
            <person name="Batterham P."/>
            <person name="Batzoglou S."/>
            <person name="Begun D."/>
            <person name="Bhutkar A."/>
            <person name="Blanco E."/>
            <person name="Bosak S.A."/>
            <person name="Bradley R.K."/>
            <person name="Brand A.D."/>
            <person name="Brent M.R."/>
            <person name="Brooks A.N."/>
            <person name="Brown R.H."/>
            <person name="Butlin R.K."/>
            <person name="Caggese C."/>
            <person name="Calvi B.R."/>
            <person name="Bernardo de Carvalho A."/>
            <person name="Caspi A."/>
            <person name="Castrezana S."/>
            <person name="Celniker S.E."/>
            <person name="Chang J.L."/>
            <person name="Chapple C."/>
            <person name="Chatterji S."/>
            <person name="Chinwalla A."/>
            <person name="Civetta A."/>
            <person name="Clifton S.W."/>
            <person name="Comeron J.M."/>
            <person name="Costello J.C."/>
            <person name="Coyne J.A."/>
            <person name="Daub J."/>
            <person name="David R.G."/>
            <person name="Delcher A.L."/>
            <person name="Delehaunty K."/>
            <person name="Do C.B."/>
            <person name="Ebling H."/>
            <person name="Edwards K."/>
            <person name="Eickbush T."/>
            <person name="Evans J.D."/>
            <person name="Filipski A."/>
            <person name="Findeiss S."/>
            <person name="Freyhult E."/>
            <person name="Fulton L."/>
            <person name="Fulton R."/>
            <person name="Garcia A.C."/>
            <person name="Gardiner A."/>
            <person name="Garfield D.A."/>
            <person name="Garvin B.E."/>
            <person name="Gibson G."/>
            <person name="Gilbert D."/>
            <person name="Gnerre S."/>
            <person name="Godfrey J."/>
            <person name="Good R."/>
            <person name="Gotea V."/>
            <person name="Gravely B."/>
            <person name="Greenberg A.J."/>
            <person name="Griffiths-Jones S."/>
            <person name="Gross S."/>
            <person name="Guigo R."/>
            <person name="Gustafson E.A."/>
            <person name="Haerty W."/>
            <person name="Hahn M.W."/>
            <person name="Halligan D.L."/>
            <person name="Halpern A.L."/>
            <person name="Halter G.M."/>
            <person name="Han M.V."/>
            <person name="Heger A."/>
            <person name="Hillier L."/>
            <person name="Hinrichs A.S."/>
            <person name="Holmes I."/>
            <person name="Hoskins R.A."/>
            <person name="Hubisz M.J."/>
            <person name="Hultmark D."/>
            <person name="Huntley M.A."/>
            <person name="Jaffe D.B."/>
            <person name="Jagadeeshan S."/>
            <person name="Jeck W.R."/>
            <person name="Johnson J."/>
            <person name="Jones C.D."/>
            <person name="Jordan W.C."/>
            <person name="Karpen G.H."/>
            <person name="Kataoka E."/>
            <person name="Keightley P.D."/>
            <person name="Kheradpour P."/>
            <person name="Kirkness E.F."/>
            <person name="Koerich L.B."/>
            <person name="Kristiansen K."/>
            <person name="Kudrna D."/>
            <person name="Kulathinal R.J."/>
            <person name="Kumar S."/>
            <person name="Kwok R."/>
            <person name="Lander E."/>
            <person name="Langley C.H."/>
            <person name="Lapoint R."/>
            <person name="Lazzaro B.P."/>
            <person name="Lee S.J."/>
            <person name="Levesque L."/>
            <person name="Li R."/>
            <person name="Lin C.F."/>
            <person name="Lin M.F."/>
            <person name="Lindblad-Toh K."/>
            <person name="Llopart A."/>
            <person name="Long M."/>
            <person name="Low L."/>
            <person name="Lozovsky E."/>
            <person name="Lu J."/>
            <person name="Luo M."/>
            <person name="Machado C.A."/>
            <person name="Makalowski W."/>
            <person name="Marzo M."/>
            <person name="Matsuda M."/>
            <person name="Matzkin L."/>
            <person name="McAllister B."/>
            <person name="McBride C.S."/>
            <person name="McKernan B."/>
            <person name="McKernan K."/>
            <person name="Mendez-Lago M."/>
            <person name="Minx P."/>
            <person name="Mollenhauer M.U."/>
            <person name="Montooth K."/>
            <person name="Mount S.M."/>
            <person name="Mu X."/>
            <person name="Myers E."/>
            <person name="Negre B."/>
            <person name="Newfeld S."/>
            <person name="Nielsen R."/>
            <person name="Noor M.A."/>
            <person name="O'Grady P."/>
            <person name="Pachter L."/>
            <person name="Papaceit M."/>
            <person name="Parisi M.J."/>
            <person name="Parisi M."/>
            <person name="Parts L."/>
            <person name="Pedersen J.S."/>
            <person name="Pesole G."/>
            <person name="Phillippy A.M."/>
            <person name="Ponting C.P."/>
            <person name="Pop M."/>
            <person name="Porcelli D."/>
            <person name="Powell J.R."/>
            <person name="Prohaska S."/>
            <person name="Pruitt K."/>
            <person name="Puig M."/>
            <person name="Quesneville H."/>
            <person name="Ram K.R."/>
            <person name="Rand D."/>
            <person name="Rasmussen M.D."/>
            <person name="Reed L.K."/>
            <person name="Reenan R."/>
            <person name="Reily A."/>
            <person name="Remington K.A."/>
            <person name="Rieger T.T."/>
            <person name="Ritchie M.G."/>
            <person name="Robin C."/>
            <person name="Rogers Y.H."/>
            <person name="Rohde C."/>
            <person name="Rozas J."/>
            <person name="Rubenfield M.J."/>
            <person name="Ruiz A."/>
            <person name="Russo S."/>
            <person name="Salzberg S.L."/>
            <person name="Sanchez-Gracia A."/>
            <person name="Saranga D.J."/>
            <person name="Sato H."/>
            <person name="Schaeffer S.W."/>
            <person name="Schatz M.C."/>
            <person name="Schlenke T."/>
            <person name="Schwartz R."/>
            <person name="Segarra C."/>
            <person name="Singh R.S."/>
            <person name="Sirot L."/>
            <person name="Sirota M."/>
            <person name="Sisneros N.B."/>
            <person name="Smith C.D."/>
            <person name="Smith T.F."/>
            <person name="Spieth J."/>
            <person name="Stage D.E."/>
            <person name="Stark A."/>
            <person name="Stephan W."/>
            <person name="Strausberg R.L."/>
            <person name="Strempel S."/>
            <person name="Sturgill D."/>
            <person name="Sutton G."/>
            <person name="Sutton G.G."/>
            <person name="Tao W."/>
            <person name="Teichmann S."/>
            <person name="Tobari Y.N."/>
            <person name="Tomimura Y."/>
            <person name="Tsolas J.M."/>
            <person name="Valente V.L."/>
            <person name="Venter E."/>
            <person name="Venter J.C."/>
            <person name="Vicario S."/>
            <person name="Vieira F.G."/>
            <person name="Vilella A.J."/>
            <person name="Villasante A."/>
            <person name="Walenz B."/>
            <person name="Wang J."/>
            <person name="Wasserman M."/>
            <person name="Watts T."/>
            <person name="Wilson D."/>
            <person name="Wilson R.K."/>
            <person name="Wing R.A."/>
            <person name="Wolfner M.F."/>
            <person name="Wong A."/>
            <person name="Wong G.K."/>
            <person name="Wu C.I."/>
            <person name="Wu G."/>
            <person name="Yamamoto D."/>
            <person name="Yang H.P."/>
            <person name="Yang S.P."/>
            <person name="Yorke J.A."/>
            <person name="Yoshida K."/>
            <person name="Zdobnov E."/>
            <person name="Zhang P."/>
            <person name="Zhang Y."/>
            <person name="Zimin A.V."/>
            <person name="Baldwin J."/>
            <person name="Abdouelleil A."/>
            <person name="Abdulkadir J."/>
            <person name="Abebe A."/>
            <person name="Abera B."/>
            <person name="Abreu J."/>
            <person name="Acer S.C."/>
            <person name="Aftuck L."/>
            <person name="Alexander A."/>
            <person name="An P."/>
            <person name="Anderson E."/>
            <person name="Anderson S."/>
            <person name="Arachi H."/>
            <person name="Azer M."/>
            <person name="Bachantsang P."/>
            <person name="Barry A."/>
            <person name="Bayul T."/>
            <person name="Berlin A."/>
            <person name="Bessette D."/>
            <person name="Bloom T."/>
            <person name="Blye J."/>
            <person name="Boguslavskiy L."/>
            <person name="Bonnet C."/>
            <person name="Boukhgalter B."/>
            <person name="Bourzgui I."/>
            <person name="Brown A."/>
            <person name="Cahill P."/>
            <person name="Channer S."/>
            <person name="Cheshatsang Y."/>
            <person name="Chuda L."/>
            <person name="Citroen M."/>
            <person name="Collymore A."/>
            <person name="Cooke P."/>
            <person name="Costello M."/>
            <person name="D'Aco K."/>
            <person name="Daza R."/>
            <person name="De Haan G."/>
            <person name="DeGray S."/>
            <person name="DeMaso C."/>
            <person name="Dhargay N."/>
            <person name="Dooley K."/>
            <person name="Dooley E."/>
            <person name="Doricent M."/>
            <person name="Dorje P."/>
            <person name="Dorjee K."/>
            <person name="Dupes A."/>
            <person name="Elong R."/>
            <person name="Falk J."/>
            <person name="Farina A."/>
            <person name="Faro S."/>
            <person name="Ferguson D."/>
            <person name="Fisher S."/>
            <person name="Foley C.D."/>
            <person name="Franke A."/>
            <person name="Friedrich D."/>
            <person name="Gadbois L."/>
            <person name="Gearin G."/>
            <person name="Gearin C.R."/>
            <person name="Giannoukos G."/>
            <person name="Goode T."/>
            <person name="Graham J."/>
            <person name="Grandbois E."/>
            <person name="Grewal S."/>
            <person name="Gyaltsen K."/>
            <person name="Hafez N."/>
            <person name="Hagos B."/>
            <person name="Hall J."/>
            <person name="Henson C."/>
            <person name="Hollinger A."/>
            <person name="Honan T."/>
            <person name="Huard M.D."/>
            <person name="Hughes L."/>
            <person name="Hurhula B."/>
            <person name="Husby M.E."/>
            <person name="Kamat A."/>
            <person name="Kanga B."/>
            <person name="Kashin S."/>
            <person name="Khazanovich D."/>
            <person name="Kisner P."/>
            <person name="Lance K."/>
            <person name="Lara M."/>
            <person name="Lee W."/>
            <person name="Lennon N."/>
            <person name="Letendre F."/>
            <person name="LeVine R."/>
            <person name="Lipovsky A."/>
            <person name="Liu X."/>
            <person name="Liu J."/>
            <person name="Liu S."/>
            <person name="Lokyitsang T."/>
            <person name="Lokyitsang Y."/>
            <person name="Lubonja R."/>
            <person name="Lui A."/>
            <person name="MacDonald P."/>
            <person name="Magnisalis V."/>
            <person name="Maru K."/>
            <person name="Matthews C."/>
            <person name="McCusker W."/>
            <person name="McDonough S."/>
            <person name="Mehta T."/>
            <person name="Meldrim J."/>
            <person name="Meneus L."/>
            <person name="Mihai O."/>
            <person name="Mihalev A."/>
            <person name="Mihova T."/>
            <person name="Mittelman R."/>
            <person name="Mlenga V."/>
            <person name="Montmayeur A."/>
            <person name="Mulrain L."/>
            <person name="Navidi A."/>
            <person name="Naylor J."/>
            <person name="Negash T."/>
            <person name="Nguyen T."/>
            <person name="Nguyen N."/>
            <person name="Nicol R."/>
            <person name="Norbu C."/>
            <person name="Norbu N."/>
            <person name="Novod N."/>
            <person name="O'Neill B."/>
            <person name="Osman S."/>
            <person name="Markiewicz E."/>
            <person name="Oyono O.L."/>
            <person name="Patti C."/>
            <person name="Phunkhang P."/>
            <person name="Pierre F."/>
            <person name="Priest M."/>
            <person name="Raghuraman S."/>
            <person name="Rege F."/>
            <person name="Reyes R."/>
            <person name="Rise C."/>
            <person name="Rogov P."/>
            <person name="Ross K."/>
            <person name="Ryan E."/>
            <person name="Settipalli S."/>
            <person name="Shea T."/>
            <person name="Sherpa N."/>
            <person name="Shi L."/>
            <person name="Shih D."/>
            <person name="Sparrow T."/>
            <person name="Spaulding J."/>
            <person name="Stalker J."/>
            <person name="Stange-Thomann N."/>
            <person name="Stavropoulos S."/>
            <person name="Stone C."/>
            <person name="Strader C."/>
            <person name="Tesfaye S."/>
            <person name="Thomson T."/>
            <person name="Thoulutsang Y."/>
            <person name="Thoulutsang D."/>
            <person name="Topham K."/>
            <person name="Topping I."/>
            <person name="Tsamla T."/>
            <person name="Vassiliev H."/>
            <person name="Vo A."/>
            <person name="Wangchuk T."/>
            <person name="Wangdi T."/>
            <person name="Weiand M."/>
            <person name="Wilkinson J."/>
            <person name="Wilson A."/>
            <person name="Yadav S."/>
            <person name="Young G."/>
            <person name="Yu Q."/>
            <person name="Zembek L."/>
            <person name="Zhong D."/>
            <person name="Zimmer A."/>
            <person name="Zwirko Z."/>
            <person name="Jaffe D.B."/>
            <person name="Alvarez P."/>
            <person name="Brockman W."/>
            <person name="Butler J."/>
            <person name="Chin C."/>
            <person name="Gnerre S."/>
            <person name="Grabherr M."/>
            <person name="Kleber M."/>
            <person name="Mauceli E."/>
            <person name="MacCallum I."/>
        </authorList>
    </citation>
    <scope>NUCLEOTIDE SEQUENCE [LARGE SCALE GENOMIC DNA]</scope>
    <source>
        <strain evidence="11">Tucson 14030-0811.24</strain>
    </source>
</reference>
<evidence type="ECO:0000256" key="7">
    <source>
        <dbReference type="ARBA" id="ARBA00023242"/>
    </source>
</evidence>
<evidence type="ECO:0000256" key="6">
    <source>
        <dbReference type="ARBA" id="ARBA00022816"/>
    </source>
</evidence>
<dbReference type="AlphaFoldDB" id="B4MYL2"/>
<dbReference type="GO" id="GO:0005737">
    <property type="term" value="C:cytoplasm"/>
    <property type="evidence" value="ECO:0007669"/>
    <property type="project" value="InterPro"/>
</dbReference>
<dbReference type="PhylomeDB" id="B4MYL2"/>
<dbReference type="Gene3D" id="3.80.10.10">
    <property type="entry name" value="Ribonuclease Inhibitor"/>
    <property type="match status" value="1"/>
</dbReference>
<dbReference type="EMBL" id="CH963894">
    <property type="protein sequence ID" value="EDW77201.1"/>
    <property type="molecule type" value="Genomic_DNA"/>
</dbReference>
<evidence type="ECO:0000256" key="3">
    <source>
        <dbReference type="ARBA" id="ARBA00022448"/>
    </source>
</evidence>
<dbReference type="InterPro" id="IPR057125">
    <property type="entry name" value="NXF1/2/3/5-like_LRR"/>
</dbReference>
<dbReference type="InterPro" id="IPR005637">
    <property type="entry name" value="TAP_C_dom"/>
</dbReference>
<gene>
    <name evidence="10" type="primary">Dwil\GK22058</name>
    <name evidence="10" type="ORF">Dwil_GK22058</name>
</gene>
<dbReference type="InterPro" id="IPR035979">
    <property type="entry name" value="RBD_domain_sf"/>
</dbReference>
<dbReference type="Gene3D" id="1.10.8.10">
    <property type="entry name" value="DNA helicase RuvA subunit, C-terminal domain"/>
    <property type="match status" value="1"/>
</dbReference>
<dbReference type="InterPro" id="IPR009060">
    <property type="entry name" value="UBA-like_sf"/>
</dbReference>
<evidence type="ECO:0000256" key="1">
    <source>
        <dbReference type="ARBA" id="ARBA00004123"/>
    </source>
</evidence>
<dbReference type="Gene3D" id="3.10.450.50">
    <property type="match status" value="1"/>
</dbReference>
<keyword evidence="5" id="KW-0677">Repeat</keyword>
<protein>
    <recommendedName>
        <fullName evidence="12">NTF2 domain-containing protein</fullName>
    </recommendedName>
</protein>
<dbReference type="OrthoDB" id="25872at2759"/>